<dbReference type="EMBL" id="JACSQP010000001">
    <property type="protein sequence ID" value="MBD7956318.1"/>
    <property type="molecule type" value="Genomic_DNA"/>
</dbReference>
<dbReference type="Pfam" id="PF16951">
    <property type="entry name" value="MaAIMP_sms"/>
    <property type="match status" value="1"/>
</dbReference>
<dbReference type="NCBIfam" id="NF033493">
    <property type="entry name" value="MetS_like_NSS"/>
    <property type="match status" value="1"/>
</dbReference>
<accession>A0ABR8RYL3</accession>
<protein>
    <submittedName>
        <fullName evidence="2">Methionine/alanine import family NSS transporter small subunit</fullName>
    </submittedName>
</protein>
<feature type="transmembrane region" description="Helical" evidence="1">
    <location>
        <begin position="6"/>
        <end position="25"/>
    </location>
</feature>
<keyword evidence="1" id="KW-0812">Transmembrane</keyword>
<name>A0ABR8RYL3_9MICO</name>
<proteinExistence type="predicted"/>
<keyword evidence="1" id="KW-1133">Transmembrane helix</keyword>
<keyword evidence="1" id="KW-0472">Membrane</keyword>
<evidence type="ECO:0000256" key="1">
    <source>
        <dbReference type="SAM" id="Phobius"/>
    </source>
</evidence>
<dbReference type="Proteomes" id="UP000648352">
    <property type="component" value="Unassembled WGS sequence"/>
</dbReference>
<comment type="caution">
    <text evidence="2">The sequence shown here is derived from an EMBL/GenBank/DDBJ whole genome shotgun (WGS) entry which is preliminary data.</text>
</comment>
<keyword evidence="3" id="KW-1185">Reference proteome</keyword>
<evidence type="ECO:0000313" key="2">
    <source>
        <dbReference type="EMBL" id="MBD7956318.1"/>
    </source>
</evidence>
<dbReference type="RefSeq" id="WP_191717334.1">
    <property type="nucleotide sequence ID" value="NZ_JACSQP010000001.1"/>
</dbReference>
<reference evidence="2 3" key="1">
    <citation type="submission" date="2020-08" db="EMBL/GenBank/DDBJ databases">
        <title>A Genomic Blueprint of the Chicken Gut Microbiome.</title>
        <authorList>
            <person name="Gilroy R."/>
            <person name="Ravi A."/>
            <person name="Getino M."/>
            <person name="Pursley I."/>
            <person name="Horton D.L."/>
            <person name="Alikhan N.-F."/>
            <person name="Baker D."/>
            <person name="Gharbi K."/>
            <person name="Hall N."/>
            <person name="Watson M."/>
            <person name="Adriaenssens E.M."/>
            <person name="Foster-Nyarko E."/>
            <person name="Jarju S."/>
            <person name="Secka A."/>
            <person name="Antonio M."/>
            <person name="Oren A."/>
            <person name="Chaudhuri R."/>
            <person name="La Ragione R.M."/>
            <person name="Hildebrand F."/>
            <person name="Pallen M.J."/>
        </authorList>
    </citation>
    <scope>NUCLEOTIDE SEQUENCE [LARGE SCALE GENOMIC DNA]</scope>
    <source>
        <strain evidence="2 3">Sa4CUA7</strain>
    </source>
</reference>
<evidence type="ECO:0000313" key="3">
    <source>
        <dbReference type="Proteomes" id="UP000648352"/>
    </source>
</evidence>
<sequence length="41" mass="4473">MTPTAIVFLIVAAGVLWGGLAWSLLRLRNHPETLEDEPPST</sequence>
<gene>
    <name evidence="2" type="ORF">H9651_01545</name>
</gene>
<dbReference type="InterPro" id="IPR031596">
    <property type="entry name" value="MaAIMP_sms"/>
</dbReference>
<organism evidence="2 3">
    <name type="scientific">Microbacterium pullorum</name>
    <dbReference type="NCBI Taxonomy" id="2762236"/>
    <lineage>
        <taxon>Bacteria</taxon>
        <taxon>Bacillati</taxon>
        <taxon>Actinomycetota</taxon>
        <taxon>Actinomycetes</taxon>
        <taxon>Micrococcales</taxon>
        <taxon>Microbacteriaceae</taxon>
        <taxon>Microbacterium</taxon>
    </lineage>
</organism>